<evidence type="ECO:0000256" key="1">
    <source>
        <dbReference type="SAM" id="Phobius"/>
    </source>
</evidence>
<evidence type="ECO:0000313" key="2">
    <source>
        <dbReference type="EMBL" id="KAF5940362.1"/>
    </source>
</evidence>
<evidence type="ECO:0008006" key="4">
    <source>
        <dbReference type="Google" id="ProtNLM"/>
    </source>
</evidence>
<dbReference type="EMBL" id="JACBKZ010000010">
    <property type="protein sequence ID" value="KAF5940362.1"/>
    <property type="molecule type" value="Genomic_DNA"/>
</dbReference>
<comment type="caution">
    <text evidence="2">The sequence shown here is derived from an EMBL/GenBank/DDBJ whole genome shotgun (WGS) entry which is preliminary data.</text>
</comment>
<sequence length="239" mass="26656">MYIPPSSTSPSAQTTTIMSLKTALISYFTFFVVFVDLTLASKHHVINFRSPTLYPESLTWDPSADHFIVGSHRHRTLVSVSSAAAVDTLISDLSLPPNTTIVGVSLDHHRRRLLAVVHSTPPLPIFNALAAYDLRSPHRRRLFLAPLHDPTTDRPIANDVAFDFSGDAYVTNSVGNFIWKVTPDGEPSIFSRSPAFTSHPVDQSLPHSFCGLNGVVYSRKRLPPRRPIKHRQNVQSQRR</sequence>
<dbReference type="PANTHER" id="PTHR31460:SF3">
    <property type="entry name" value="MESOCENTIN"/>
    <property type="match status" value="1"/>
</dbReference>
<dbReference type="PANTHER" id="PTHR31460">
    <property type="match status" value="1"/>
</dbReference>
<protein>
    <recommendedName>
        <fullName evidence="4">SMP-30/Gluconolactonase/LRE-like region domain-containing protein</fullName>
    </recommendedName>
</protein>
<name>A0A7J7GHX1_CAMSI</name>
<feature type="transmembrane region" description="Helical" evidence="1">
    <location>
        <begin position="20"/>
        <end position="40"/>
    </location>
</feature>
<keyword evidence="1" id="KW-0472">Membrane</keyword>
<keyword evidence="1" id="KW-1133">Transmembrane helix</keyword>
<dbReference type="GO" id="GO:0005783">
    <property type="term" value="C:endoplasmic reticulum"/>
    <property type="evidence" value="ECO:0007669"/>
    <property type="project" value="TreeGrafter"/>
</dbReference>
<evidence type="ECO:0000313" key="3">
    <source>
        <dbReference type="Proteomes" id="UP000593564"/>
    </source>
</evidence>
<reference evidence="2 3" key="2">
    <citation type="submission" date="2020-07" db="EMBL/GenBank/DDBJ databases">
        <title>Genome assembly of wild tea tree DASZ reveals pedigree and selection history of tea varieties.</title>
        <authorList>
            <person name="Zhang W."/>
        </authorList>
    </citation>
    <scope>NUCLEOTIDE SEQUENCE [LARGE SCALE GENOMIC DNA]</scope>
    <source>
        <strain evidence="3">cv. G240</strain>
        <tissue evidence="2">Leaf</tissue>
    </source>
</reference>
<keyword evidence="3" id="KW-1185">Reference proteome</keyword>
<organism evidence="2 3">
    <name type="scientific">Camellia sinensis</name>
    <name type="common">Tea plant</name>
    <name type="synonym">Thea sinensis</name>
    <dbReference type="NCBI Taxonomy" id="4442"/>
    <lineage>
        <taxon>Eukaryota</taxon>
        <taxon>Viridiplantae</taxon>
        <taxon>Streptophyta</taxon>
        <taxon>Embryophyta</taxon>
        <taxon>Tracheophyta</taxon>
        <taxon>Spermatophyta</taxon>
        <taxon>Magnoliopsida</taxon>
        <taxon>eudicotyledons</taxon>
        <taxon>Gunneridae</taxon>
        <taxon>Pentapetalae</taxon>
        <taxon>asterids</taxon>
        <taxon>Ericales</taxon>
        <taxon>Theaceae</taxon>
        <taxon>Camellia</taxon>
    </lineage>
</organism>
<reference evidence="3" key="1">
    <citation type="journal article" date="2020" name="Nat. Commun.">
        <title>Genome assembly of wild tea tree DASZ reveals pedigree and selection history of tea varieties.</title>
        <authorList>
            <person name="Zhang W."/>
            <person name="Zhang Y."/>
            <person name="Qiu H."/>
            <person name="Guo Y."/>
            <person name="Wan H."/>
            <person name="Zhang X."/>
            <person name="Scossa F."/>
            <person name="Alseekh S."/>
            <person name="Zhang Q."/>
            <person name="Wang P."/>
            <person name="Xu L."/>
            <person name="Schmidt M.H."/>
            <person name="Jia X."/>
            <person name="Li D."/>
            <person name="Zhu A."/>
            <person name="Guo F."/>
            <person name="Chen W."/>
            <person name="Ni D."/>
            <person name="Usadel B."/>
            <person name="Fernie A.R."/>
            <person name="Wen W."/>
        </authorList>
    </citation>
    <scope>NUCLEOTIDE SEQUENCE [LARGE SCALE GENOMIC DNA]</scope>
    <source>
        <strain evidence="3">cv. G240</strain>
    </source>
</reference>
<proteinExistence type="predicted"/>
<dbReference type="AlphaFoldDB" id="A0A7J7GHX1"/>
<dbReference type="Proteomes" id="UP000593564">
    <property type="component" value="Unassembled WGS sequence"/>
</dbReference>
<keyword evidence="1" id="KW-0812">Transmembrane</keyword>
<dbReference type="SUPFAM" id="SSF75011">
    <property type="entry name" value="3-carboxy-cis,cis-mucoante lactonizing enzyme"/>
    <property type="match status" value="1"/>
</dbReference>
<gene>
    <name evidence="2" type="ORF">HYC85_021529</name>
</gene>
<dbReference type="InterPro" id="IPR053224">
    <property type="entry name" value="Sensory_adhesion_molecule"/>
</dbReference>
<accession>A0A7J7GHX1</accession>